<dbReference type="RefSeq" id="WP_024557294.1">
    <property type="nucleotide sequence ID" value="NZ_LFEJ01000002.1"/>
</dbReference>
<protein>
    <submittedName>
        <fullName evidence="3">Membrane protein</fullName>
    </submittedName>
</protein>
<keyword evidence="1" id="KW-0472">Membrane</keyword>
<keyword evidence="1" id="KW-0812">Transmembrane</keyword>
<feature type="transmembrane region" description="Helical" evidence="1">
    <location>
        <begin position="38"/>
        <end position="59"/>
    </location>
</feature>
<feature type="transmembrane region" description="Helical" evidence="1">
    <location>
        <begin position="12"/>
        <end position="31"/>
    </location>
</feature>
<keyword evidence="4" id="KW-1185">Reference proteome</keyword>
<sequence>MATLATSVVLMRWQILSAVLMFMASTLNVQFRKSDYQALAFISSGLGIAASCWFATGLLGMSLDFAATWTHIKDVMLEIMSHTPPEWPMVIT</sequence>
<reference evidence="3 4" key="1">
    <citation type="submission" date="2015-06" db="EMBL/GenBank/DDBJ databases">
        <title>Genome sequencing of Cronobacter sp. strain DJ34 isolated from petroleum contaminated sludge of Duliajan Oil Fields, Assam, India.</title>
        <authorList>
            <person name="Pal S."/>
            <person name="Banerjee T.D."/>
            <person name="Roy A."/>
            <person name="Sar P."/>
            <person name="Kazy S.K."/>
        </authorList>
    </citation>
    <scope>NUCLEOTIDE SEQUENCE [LARGE SCALE GENOMIC DNA]</scope>
    <source>
        <strain evidence="3 4">DJ34</strain>
    </source>
</reference>
<name>A0A0J8VTT2_9ENTR</name>
<dbReference type="AlphaFoldDB" id="A0A0J8VTT2"/>
<dbReference type="EMBL" id="LFEJ01000019">
    <property type="protein sequence ID" value="KMV33738.1"/>
    <property type="molecule type" value="Genomic_DNA"/>
</dbReference>
<dbReference type="PATRIC" id="fig|1656095.3.peg.3337"/>
<dbReference type="PIRSF" id="PIRSF030798">
    <property type="entry name" value="UCP030798"/>
    <property type="match status" value="1"/>
</dbReference>
<gene>
    <name evidence="3" type="ORF">ACH50_00835</name>
    <name evidence="2" type="ORF">ACH50_15490</name>
</gene>
<proteinExistence type="predicted"/>
<dbReference type="OrthoDB" id="6541880at2"/>
<dbReference type="InterPro" id="IPR016958">
    <property type="entry name" value="UCP030798"/>
</dbReference>
<organism evidence="3 4">
    <name type="scientific">Franconibacter pulveris</name>
    <dbReference type="NCBI Taxonomy" id="435910"/>
    <lineage>
        <taxon>Bacteria</taxon>
        <taxon>Pseudomonadati</taxon>
        <taxon>Pseudomonadota</taxon>
        <taxon>Gammaproteobacteria</taxon>
        <taxon>Enterobacterales</taxon>
        <taxon>Enterobacteriaceae</taxon>
        <taxon>Franconibacter</taxon>
    </lineage>
</organism>
<keyword evidence="1" id="KW-1133">Transmembrane helix</keyword>
<accession>A0A0J8VTT2</accession>
<comment type="caution">
    <text evidence="3">The sequence shown here is derived from an EMBL/GenBank/DDBJ whole genome shotgun (WGS) entry which is preliminary data.</text>
</comment>
<evidence type="ECO:0000313" key="3">
    <source>
        <dbReference type="EMBL" id="KMV36611.1"/>
    </source>
</evidence>
<evidence type="ECO:0000313" key="2">
    <source>
        <dbReference type="EMBL" id="KMV33738.1"/>
    </source>
</evidence>
<evidence type="ECO:0000256" key="1">
    <source>
        <dbReference type="SAM" id="Phobius"/>
    </source>
</evidence>
<dbReference type="EMBL" id="LFEJ01000002">
    <property type="protein sequence ID" value="KMV36611.1"/>
    <property type="molecule type" value="Genomic_DNA"/>
</dbReference>
<evidence type="ECO:0000313" key="4">
    <source>
        <dbReference type="Proteomes" id="UP000037315"/>
    </source>
</evidence>
<dbReference type="Proteomes" id="UP000037315">
    <property type="component" value="Unassembled WGS sequence"/>
</dbReference>
<dbReference type="Pfam" id="PF15940">
    <property type="entry name" value="YjcB"/>
    <property type="match status" value="1"/>
</dbReference>